<dbReference type="EMBL" id="VUMI01000055">
    <property type="protein sequence ID" value="MSS91090.1"/>
    <property type="molecule type" value="Genomic_DNA"/>
</dbReference>
<feature type="transmembrane region" description="Helical" evidence="2">
    <location>
        <begin position="53"/>
        <end position="74"/>
    </location>
</feature>
<evidence type="ECO:0000256" key="1">
    <source>
        <dbReference type="SAM" id="Coils"/>
    </source>
</evidence>
<feature type="transmembrane region" description="Helical" evidence="2">
    <location>
        <begin position="25"/>
        <end position="47"/>
    </location>
</feature>
<dbReference type="Proteomes" id="UP000436047">
    <property type="component" value="Unassembled WGS sequence"/>
</dbReference>
<protein>
    <submittedName>
        <fullName evidence="3">Uncharacterized protein</fullName>
    </submittedName>
</protein>
<comment type="caution">
    <text evidence="3">The sequence shown here is derived from an EMBL/GenBank/DDBJ whole genome shotgun (WGS) entry which is preliminary data.</text>
</comment>
<keyword evidence="2" id="KW-0472">Membrane</keyword>
<evidence type="ECO:0000256" key="2">
    <source>
        <dbReference type="SAM" id="Phobius"/>
    </source>
</evidence>
<evidence type="ECO:0000313" key="4">
    <source>
        <dbReference type="Proteomes" id="UP000436047"/>
    </source>
</evidence>
<sequence length="278" mass="32073">MSQQENKDNESGCGKKCTVKDIVKIIISVTIALISIIFTVLICFSIYRTGFTVDSILSTLLAFFSIFISIFFYFKADETSSKFYDSSYDFMKDQSVLLGRIEERFGEKFENLFSRIDHLDSGQAEKETELHGKTDEISDIIENLITTLDAHAKSGKTEELLAELQKYRSELAEKSSEYNLLVENLQEMRQEAQETSHYIKTIQSLLPNNFSDRVLSFFAKLNEKDVSYLLRCGGRIQSSHKTYRLARSYGLCDEKGRISSELQKALDSVRFNHQRYYY</sequence>
<dbReference type="AlphaFoldDB" id="A0A6N7WNX6"/>
<keyword evidence="2" id="KW-1133">Transmembrane helix</keyword>
<organism evidence="3 4">
    <name type="scientific">Eisenbergiella porci</name>
    <dbReference type="NCBI Taxonomy" id="2652274"/>
    <lineage>
        <taxon>Bacteria</taxon>
        <taxon>Bacillati</taxon>
        <taxon>Bacillota</taxon>
        <taxon>Clostridia</taxon>
        <taxon>Lachnospirales</taxon>
        <taxon>Lachnospiraceae</taxon>
        <taxon>Eisenbergiella</taxon>
    </lineage>
</organism>
<keyword evidence="4" id="KW-1185">Reference proteome</keyword>
<gene>
    <name evidence="3" type="ORF">FYJ45_23480</name>
</gene>
<dbReference type="RefSeq" id="WP_154467463.1">
    <property type="nucleotide sequence ID" value="NZ_VUMI01000055.1"/>
</dbReference>
<proteinExistence type="predicted"/>
<reference evidence="3 4" key="1">
    <citation type="submission" date="2019-08" db="EMBL/GenBank/DDBJ databases">
        <title>In-depth cultivation of the pig gut microbiome towards novel bacterial diversity and tailored functional studies.</title>
        <authorList>
            <person name="Wylensek D."/>
            <person name="Hitch T.C.A."/>
            <person name="Clavel T."/>
        </authorList>
    </citation>
    <scope>NUCLEOTIDE SEQUENCE [LARGE SCALE GENOMIC DNA]</scope>
    <source>
        <strain evidence="3 4">WCA-389-WT-23B</strain>
    </source>
</reference>
<feature type="coiled-coil region" evidence="1">
    <location>
        <begin position="157"/>
        <end position="195"/>
    </location>
</feature>
<keyword evidence="2" id="KW-0812">Transmembrane</keyword>
<accession>A0A6N7WNX6</accession>
<name>A0A6N7WNX6_9FIRM</name>
<evidence type="ECO:0000313" key="3">
    <source>
        <dbReference type="EMBL" id="MSS91090.1"/>
    </source>
</evidence>
<keyword evidence="1" id="KW-0175">Coiled coil</keyword>
<dbReference type="GeneID" id="86055977"/>